<feature type="transmembrane region" description="Helical" evidence="1">
    <location>
        <begin position="105"/>
        <end position="128"/>
    </location>
</feature>
<proteinExistence type="predicted"/>
<keyword evidence="2" id="KW-0732">Signal</keyword>
<organism evidence="3 4">
    <name type="scientific">Symbiodinium natans</name>
    <dbReference type="NCBI Taxonomy" id="878477"/>
    <lineage>
        <taxon>Eukaryota</taxon>
        <taxon>Sar</taxon>
        <taxon>Alveolata</taxon>
        <taxon>Dinophyceae</taxon>
        <taxon>Suessiales</taxon>
        <taxon>Symbiodiniaceae</taxon>
        <taxon>Symbiodinium</taxon>
    </lineage>
</organism>
<feature type="signal peptide" evidence="2">
    <location>
        <begin position="1"/>
        <end position="19"/>
    </location>
</feature>
<feature type="chain" id="PRO_5033007994" evidence="2">
    <location>
        <begin position="20"/>
        <end position="129"/>
    </location>
</feature>
<accession>A0A812J7C5</accession>
<comment type="caution">
    <text evidence="3">The sequence shown here is derived from an EMBL/GenBank/DDBJ whole genome shotgun (WGS) entry which is preliminary data.</text>
</comment>
<keyword evidence="1" id="KW-1133">Transmembrane helix</keyword>
<keyword evidence="1" id="KW-0472">Membrane</keyword>
<dbReference type="EMBL" id="CAJNDS010000356">
    <property type="protein sequence ID" value="CAE7197055.1"/>
    <property type="molecule type" value="Genomic_DNA"/>
</dbReference>
<evidence type="ECO:0000256" key="2">
    <source>
        <dbReference type="SAM" id="SignalP"/>
    </source>
</evidence>
<sequence length="129" mass="14172">MVNMLSLTMLLGFFSAVLADSTQDPRMMRYEARVDADGEAQDFVPVSDHSAHHRPRKQAALLAGDQQPAPEAATPGTTLYPLNPKGPLDIDDSSWTLLFKAKLGALFPVLILFMLTFCYLGVPLVVYAY</sequence>
<gene>
    <name evidence="3" type="ORF">SNAT2548_LOCUS5555</name>
</gene>
<reference evidence="3" key="1">
    <citation type="submission" date="2021-02" db="EMBL/GenBank/DDBJ databases">
        <authorList>
            <person name="Dougan E. K."/>
            <person name="Rhodes N."/>
            <person name="Thang M."/>
            <person name="Chan C."/>
        </authorList>
    </citation>
    <scope>NUCLEOTIDE SEQUENCE</scope>
</reference>
<evidence type="ECO:0000256" key="1">
    <source>
        <dbReference type="SAM" id="Phobius"/>
    </source>
</evidence>
<dbReference type="Proteomes" id="UP000604046">
    <property type="component" value="Unassembled WGS sequence"/>
</dbReference>
<dbReference type="OrthoDB" id="10406053at2759"/>
<evidence type="ECO:0000313" key="4">
    <source>
        <dbReference type="Proteomes" id="UP000604046"/>
    </source>
</evidence>
<name>A0A812J7C5_9DINO</name>
<dbReference type="AlphaFoldDB" id="A0A812J7C5"/>
<protein>
    <submittedName>
        <fullName evidence="3">Uncharacterized protein</fullName>
    </submittedName>
</protein>
<evidence type="ECO:0000313" key="3">
    <source>
        <dbReference type="EMBL" id="CAE7197055.1"/>
    </source>
</evidence>
<keyword evidence="1" id="KW-0812">Transmembrane</keyword>
<keyword evidence="4" id="KW-1185">Reference proteome</keyword>